<protein>
    <submittedName>
        <fullName evidence="1">Uncharacterized protein</fullName>
    </submittedName>
</protein>
<dbReference type="Proteomes" id="UP000886595">
    <property type="component" value="Unassembled WGS sequence"/>
</dbReference>
<name>A0A8X7UDT1_BRACI</name>
<reference evidence="1 2" key="1">
    <citation type="submission" date="2020-02" db="EMBL/GenBank/DDBJ databases">
        <authorList>
            <person name="Ma Q."/>
            <person name="Huang Y."/>
            <person name="Song X."/>
            <person name="Pei D."/>
        </authorList>
    </citation>
    <scope>NUCLEOTIDE SEQUENCE [LARGE SCALE GENOMIC DNA]</scope>
    <source>
        <strain evidence="1">Sxm20200214</strain>
        <tissue evidence="1">Leaf</tissue>
    </source>
</reference>
<accession>A0A8X7UDT1</accession>
<gene>
    <name evidence="1" type="ORF">Bca52824_066856</name>
</gene>
<proteinExistence type="predicted"/>
<sequence>MTIVLSNLRLKEQLQEAFGEEDIGACMILHGLFSPELSLGLSPHLFSSANGPFDGRPSCRKIKSLAFKSVLVTRGLPSKISPTLLLSI</sequence>
<evidence type="ECO:0000313" key="1">
    <source>
        <dbReference type="EMBL" id="KAG2272301.1"/>
    </source>
</evidence>
<comment type="caution">
    <text evidence="1">The sequence shown here is derived from an EMBL/GenBank/DDBJ whole genome shotgun (WGS) entry which is preliminary data.</text>
</comment>
<organism evidence="1 2">
    <name type="scientific">Brassica carinata</name>
    <name type="common">Ethiopian mustard</name>
    <name type="synonym">Abyssinian cabbage</name>
    <dbReference type="NCBI Taxonomy" id="52824"/>
    <lineage>
        <taxon>Eukaryota</taxon>
        <taxon>Viridiplantae</taxon>
        <taxon>Streptophyta</taxon>
        <taxon>Embryophyta</taxon>
        <taxon>Tracheophyta</taxon>
        <taxon>Spermatophyta</taxon>
        <taxon>Magnoliopsida</taxon>
        <taxon>eudicotyledons</taxon>
        <taxon>Gunneridae</taxon>
        <taxon>Pentapetalae</taxon>
        <taxon>rosids</taxon>
        <taxon>malvids</taxon>
        <taxon>Brassicales</taxon>
        <taxon>Brassicaceae</taxon>
        <taxon>Brassiceae</taxon>
        <taxon>Brassica</taxon>
    </lineage>
</organism>
<dbReference type="AlphaFoldDB" id="A0A8X7UDT1"/>
<evidence type="ECO:0000313" key="2">
    <source>
        <dbReference type="Proteomes" id="UP000886595"/>
    </source>
</evidence>
<keyword evidence="2" id="KW-1185">Reference proteome</keyword>
<dbReference type="EMBL" id="JAAMPC010000013">
    <property type="protein sequence ID" value="KAG2272301.1"/>
    <property type="molecule type" value="Genomic_DNA"/>
</dbReference>